<sequence>MTEFDPLGARLAIQNAQFALQRGQTTEARRLAMEAAQFDPTFEDPWLILATLSSPRASVAYLQHALEINPRSQRATKGMQWALERLSLAEEREELEQKISPLPGAPVPPPLPV</sequence>
<dbReference type="EMBL" id="VSSQ01101732">
    <property type="protein sequence ID" value="MPN43371.1"/>
    <property type="molecule type" value="Genomic_DNA"/>
</dbReference>
<feature type="region of interest" description="Disordered" evidence="1">
    <location>
        <begin position="94"/>
        <end position="113"/>
    </location>
</feature>
<dbReference type="AlphaFoldDB" id="A0A645HWE1"/>
<feature type="compositionally biased region" description="Pro residues" evidence="1">
    <location>
        <begin position="103"/>
        <end position="113"/>
    </location>
</feature>
<evidence type="ECO:0008006" key="3">
    <source>
        <dbReference type="Google" id="ProtNLM"/>
    </source>
</evidence>
<organism evidence="2">
    <name type="scientific">bioreactor metagenome</name>
    <dbReference type="NCBI Taxonomy" id="1076179"/>
    <lineage>
        <taxon>unclassified sequences</taxon>
        <taxon>metagenomes</taxon>
        <taxon>ecological metagenomes</taxon>
    </lineage>
</organism>
<dbReference type="InterPro" id="IPR011990">
    <property type="entry name" value="TPR-like_helical_dom_sf"/>
</dbReference>
<evidence type="ECO:0000256" key="1">
    <source>
        <dbReference type="SAM" id="MobiDB-lite"/>
    </source>
</evidence>
<evidence type="ECO:0000313" key="2">
    <source>
        <dbReference type="EMBL" id="MPN43371.1"/>
    </source>
</evidence>
<protein>
    <recommendedName>
        <fullName evidence="3">Beta-barrel assembly-enhancing protease</fullName>
    </recommendedName>
</protein>
<gene>
    <name evidence="2" type="ORF">SDC9_190930</name>
</gene>
<reference evidence="2" key="1">
    <citation type="submission" date="2019-08" db="EMBL/GenBank/DDBJ databases">
        <authorList>
            <person name="Kucharzyk K."/>
            <person name="Murdoch R.W."/>
            <person name="Higgins S."/>
            <person name="Loffler F."/>
        </authorList>
    </citation>
    <scope>NUCLEOTIDE SEQUENCE</scope>
</reference>
<dbReference type="Gene3D" id="1.25.40.10">
    <property type="entry name" value="Tetratricopeptide repeat domain"/>
    <property type="match status" value="1"/>
</dbReference>
<comment type="caution">
    <text evidence="2">The sequence shown here is derived from an EMBL/GenBank/DDBJ whole genome shotgun (WGS) entry which is preliminary data.</text>
</comment>
<proteinExistence type="predicted"/>
<name>A0A645HWE1_9ZZZZ</name>
<dbReference type="SUPFAM" id="SSF48452">
    <property type="entry name" value="TPR-like"/>
    <property type="match status" value="1"/>
</dbReference>
<accession>A0A645HWE1</accession>